<comment type="caution">
    <text evidence="2">The sequence shown here is derived from an EMBL/GenBank/DDBJ whole genome shotgun (WGS) entry which is preliminary data.</text>
</comment>
<organism evidence="2 3">
    <name type="scientific">Araneus ventricosus</name>
    <name type="common">Orbweaver spider</name>
    <name type="synonym">Epeira ventricosa</name>
    <dbReference type="NCBI Taxonomy" id="182803"/>
    <lineage>
        <taxon>Eukaryota</taxon>
        <taxon>Metazoa</taxon>
        <taxon>Ecdysozoa</taxon>
        <taxon>Arthropoda</taxon>
        <taxon>Chelicerata</taxon>
        <taxon>Arachnida</taxon>
        <taxon>Araneae</taxon>
        <taxon>Araneomorphae</taxon>
        <taxon>Entelegynae</taxon>
        <taxon>Araneoidea</taxon>
        <taxon>Araneidae</taxon>
        <taxon>Araneus</taxon>
    </lineage>
</organism>
<evidence type="ECO:0000313" key="3">
    <source>
        <dbReference type="Proteomes" id="UP000499080"/>
    </source>
</evidence>
<keyword evidence="3" id="KW-1185">Reference proteome</keyword>
<dbReference type="Proteomes" id="UP000499080">
    <property type="component" value="Unassembled WGS sequence"/>
</dbReference>
<protein>
    <submittedName>
        <fullName evidence="2">Uncharacterized protein</fullName>
    </submittedName>
</protein>
<gene>
    <name evidence="2" type="ORF">AVEN_36705_1</name>
</gene>
<sequence>MWARCTLNYTRRAKRPPAGVVRKPAEGMPSQVYPSSSADGGSKLRAILLKVCLVALASISSEKEIRDSLGKRGLTEDSDYIRSFNTLKPCQ</sequence>
<proteinExistence type="predicted"/>
<evidence type="ECO:0000256" key="1">
    <source>
        <dbReference type="SAM" id="MobiDB-lite"/>
    </source>
</evidence>
<evidence type="ECO:0000313" key="2">
    <source>
        <dbReference type="EMBL" id="GBL83283.1"/>
    </source>
</evidence>
<feature type="region of interest" description="Disordered" evidence="1">
    <location>
        <begin position="16"/>
        <end position="38"/>
    </location>
</feature>
<dbReference type="AlphaFoldDB" id="A0A4Y2AU91"/>
<accession>A0A4Y2AU91</accession>
<name>A0A4Y2AU91_ARAVE</name>
<dbReference type="EMBL" id="BGPR01081509">
    <property type="protein sequence ID" value="GBL83283.1"/>
    <property type="molecule type" value="Genomic_DNA"/>
</dbReference>
<reference evidence="2 3" key="1">
    <citation type="journal article" date="2019" name="Sci. Rep.">
        <title>Orb-weaving spider Araneus ventricosus genome elucidates the spidroin gene catalogue.</title>
        <authorList>
            <person name="Kono N."/>
            <person name="Nakamura H."/>
            <person name="Ohtoshi R."/>
            <person name="Moran D.A.P."/>
            <person name="Shinohara A."/>
            <person name="Yoshida Y."/>
            <person name="Fujiwara M."/>
            <person name="Mori M."/>
            <person name="Tomita M."/>
            <person name="Arakawa K."/>
        </authorList>
    </citation>
    <scope>NUCLEOTIDE SEQUENCE [LARGE SCALE GENOMIC DNA]</scope>
</reference>